<dbReference type="InParanoid" id="M1DLP5"/>
<dbReference type="AlphaFoldDB" id="M1DLP5"/>
<dbReference type="Gramene" id="PGSC0003DMT400091005">
    <property type="protein sequence ID" value="PGSC0003DMT400091005"/>
    <property type="gene ID" value="PGSC0003DMG400040576"/>
</dbReference>
<dbReference type="PaxDb" id="4113-PGSC0003DMT400091005"/>
<reference evidence="1" key="2">
    <citation type="submission" date="2015-06" db="UniProtKB">
        <authorList>
            <consortium name="EnsemblPlants"/>
        </authorList>
    </citation>
    <scope>IDENTIFICATION</scope>
    <source>
        <strain evidence="1">DM1-3 516 R44</strain>
    </source>
</reference>
<accession>M1DLP5</accession>
<organism evidence="1 2">
    <name type="scientific">Solanum tuberosum</name>
    <name type="common">Potato</name>
    <dbReference type="NCBI Taxonomy" id="4113"/>
    <lineage>
        <taxon>Eukaryota</taxon>
        <taxon>Viridiplantae</taxon>
        <taxon>Streptophyta</taxon>
        <taxon>Embryophyta</taxon>
        <taxon>Tracheophyta</taxon>
        <taxon>Spermatophyta</taxon>
        <taxon>Magnoliopsida</taxon>
        <taxon>eudicotyledons</taxon>
        <taxon>Gunneridae</taxon>
        <taxon>Pentapetalae</taxon>
        <taxon>asterids</taxon>
        <taxon>lamiids</taxon>
        <taxon>Solanales</taxon>
        <taxon>Solanaceae</taxon>
        <taxon>Solanoideae</taxon>
        <taxon>Solaneae</taxon>
        <taxon>Solanum</taxon>
    </lineage>
</organism>
<sequence>MAKTNKETEKDQILVTLLTQLDLVAKKIMELEVPDKKKDLYIPPHERIKPKEYEGGQVEEILSLIFYRVEEHNIVLNEIKENLLLLNLHPIPYPFSYSRPKWVLFCFISTSQIPIELKFRMCLKSGDWRAESPVGDSPKRSASLTWTAVGLKKF</sequence>
<dbReference type="HOGENOM" id="CLU_029307_9_0_1"/>
<reference evidence="2" key="1">
    <citation type="journal article" date="2011" name="Nature">
        <title>Genome sequence and analysis of the tuber crop potato.</title>
        <authorList>
            <consortium name="The Potato Genome Sequencing Consortium"/>
        </authorList>
    </citation>
    <scope>NUCLEOTIDE SEQUENCE [LARGE SCALE GENOMIC DNA]</scope>
    <source>
        <strain evidence="2">cv. DM1-3 516 R44</strain>
    </source>
</reference>
<proteinExistence type="predicted"/>
<evidence type="ECO:0000313" key="1">
    <source>
        <dbReference type="EnsemblPlants" id="PGSC0003DMT400091005"/>
    </source>
</evidence>
<dbReference type="Proteomes" id="UP000011115">
    <property type="component" value="Unassembled WGS sequence"/>
</dbReference>
<name>M1DLP5_SOLTU</name>
<keyword evidence="2" id="KW-1185">Reference proteome</keyword>
<dbReference type="EnsemblPlants" id="PGSC0003DMT400091005">
    <property type="protein sequence ID" value="PGSC0003DMT400091005"/>
    <property type="gene ID" value="PGSC0003DMG400040576"/>
</dbReference>
<evidence type="ECO:0000313" key="2">
    <source>
        <dbReference type="Proteomes" id="UP000011115"/>
    </source>
</evidence>
<protein>
    <submittedName>
        <fullName evidence="1">Uncharacterized protein</fullName>
    </submittedName>
</protein>